<name>A0ABT4H287_PAEAL</name>
<comment type="caution">
    <text evidence="2">The sequence shown here is derived from an EMBL/GenBank/DDBJ whole genome shotgun (WGS) entry which is preliminary data.</text>
</comment>
<dbReference type="Proteomes" id="UP001527181">
    <property type="component" value="Unassembled WGS sequence"/>
</dbReference>
<keyword evidence="1" id="KW-0732">Signal</keyword>
<evidence type="ECO:0008006" key="4">
    <source>
        <dbReference type="Google" id="ProtNLM"/>
    </source>
</evidence>
<dbReference type="GeneID" id="94489834"/>
<protein>
    <recommendedName>
        <fullName evidence="4">Lipoprotein</fullName>
    </recommendedName>
</protein>
<dbReference type="EMBL" id="JAMDNP010000048">
    <property type="protein sequence ID" value="MCY9763088.1"/>
    <property type="molecule type" value="Genomic_DNA"/>
</dbReference>
<gene>
    <name evidence="2" type="ORF">M5X12_21370</name>
</gene>
<feature type="signal peptide" evidence="1">
    <location>
        <begin position="1"/>
        <end position="24"/>
    </location>
</feature>
<dbReference type="PROSITE" id="PS51257">
    <property type="entry name" value="PROKAR_LIPOPROTEIN"/>
    <property type="match status" value="1"/>
</dbReference>
<sequence length="254" mass="28617">MKMTSKLAIAAICGMLMFSCMNNAAEAAPAKSEIDYTVRDPSGEPKVLEDELARLNKLIEKNPGESYGIFIDNEKTKSQGSDVIFTGHVAPSYETYEDYLKKAADLKGVILVEPTNLPEGYSFAKAELLCPFSPQFKNDLREEAKQKGAAVLSKKYEWTEAGQLVLEYKNGEDKLLLEYIARDSKASSAQKGYHYQTADEKRQKLKPEFRNSPQQNTLLWTEQGRQFRIITNEGNTLTKADLIKLAETMVRINR</sequence>
<reference evidence="2 3" key="1">
    <citation type="submission" date="2022-05" db="EMBL/GenBank/DDBJ databases">
        <title>Genome Sequencing of Bee-Associated Microbes.</title>
        <authorList>
            <person name="Dunlap C."/>
        </authorList>
    </citation>
    <scope>NUCLEOTIDE SEQUENCE [LARGE SCALE GENOMIC DNA]</scope>
    <source>
        <strain evidence="2 3">NRRL B-04010</strain>
    </source>
</reference>
<dbReference type="RefSeq" id="WP_005548430.1">
    <property type="nucleotide sequence ID" value="NZ_JAKOBS010000013.1"/>
</dbReference>
<accession>A0ABT4H287</accession>
<organism evidence="2 3">
    <name type="scientific">Paenibacillus alvei</name>
    <name type="common">Bacillus alvei</name>
    <dbReference type="NCBI Taxonomy" id="44250"/>
    <lineage>
        <taxon>Bacteria</taxon>
        <taxon>Bacillati</taxon>
        <taxon>Bacillota</taxon>
        <taxon>Bacilli</taxon>
        <taxon>Bacillales</taxon>
        <taxon>Paenibacillaceae</taxon>
        <taxon>Paenibacillus</taxon>
    </lineage>
</organism>
<feature type="chain" id="PRO_5045879117" description="Lipoprotein" evidence="1">
    <location>
        <begin position="25"/>
        <end position="254"/>
    </location>
</feature>
<keyword evidence="3" id="KW-1185">Reference proteome</keyword>
<evidence type="ECO:0000256" key="1">
    <source>
        <dbReference type="SAM" id="SignalP"/>
    </source>
</evidence>
<proteinExistence type="predicted"/>
<evidence type="ECO:0000313" key="2">
    <source>
        <dbReference type="EMBL" id="MCY9763088.1"/>
    </source>
</evidence>
<evidence type="ECO:0000313" key="3">
    <source>
        <dbReference type="Proteomes" id="UP001527181"/>
    </source>
</evidence>